<gene>
    <name evidence="2" type="ORF">E6K76_02025</name>
</gene>
<organism evidence="2 3">
    <name type="scientific">Eiseniibacteriota bacterium</name>
    <dbReference type="NCBI Taxonomy" id="2212470"/>
    <lineage>
        <taxon>Bacteria</taxon>
        <taxon>Candidatus Eiseniibacteriota</taxon>
    </lineage>
</organism>
<sequence length="147" mass="16073">MKTKIVKTKAPGKTSTRQGGPATDHIDAARRAQGAIKQDPNAPENYTALAGALRMLAQFVRERNPESSDNLLHLACAAAWEAKSRSDPALISGRTKQEIKVLTAWVRTKNHLSPDAAEAMMERIRSEYLERALNSSDAGYLLGFVRG</sequence>
<reference evidence="2 3" key="1">
    <citation type="journal article" date="2019" name="Nat. Microbiol.">
        <title>Mediterranean grassland soil C-N compound turnover is dependent on rainfall and depth, and is mediated by genomically divergent microorganisms.</title>
        <authorList>
            <person name="Diamond S."/>
            <person name="Andeer P.F."/>
            <person name="Li Z."/>
            <person name="Crits-Christoph A."/>
            <person name="Burstein D."/>
            <person name="Anantharaman K."/>
            <person name="Lane K.R."/>
            <person name="Thomas B.C."/>
            <person name="Pan C."/>
            <person name="Northen T.R."/>
            <person name="Banfield J.F."/>
        </authorList>
    </citation>
    <scope>NUCLEOTIDE SEQUENCE [LARGE SCALE GENOMIC DNA]</scope>
    <source>
        <strain evidence="2">WS_6</strain>
    </source>
</reference>
<evidence type="ECO:0000313" key="3">
    <source>
        <dbReference type="Proteomes" id="UP000316852"/>
    </source>
</evidence>
<evidence type="ECO:0000256" key="1">
    <source>
        <dbReference type="SAM" id="MobiDB-lite"/>
    </source>
</evidence>
<feature type="region of interest" description="Disordered" evidence="1">
    <location>
        <begin position="1"/>
        <end position="23"/>
    </location>
</feature>
<dbReference type="AlphaFoldDB" id="A0A538T9X2"/>
<comment type="caution">
    <text evidence="2">The sequence shown here is derived from an EMBL/GenBank/DDBJ whole genome shotgun (WGS) entry which is preliminary data.</text>
</comment>
<proteinExistence type="predicted"/>
<evidence type="ECO:0000313" key="2">
    <source>
        <dbReference type="EMBL" id="TMQ60435.1"/>
    </source>
</evidence>
<name>A0A538T9X2_UNCEI</name>
<accession>A0A538T9X2</accession>
<dbReference type="EMBL" id="VBOW01000014">
    <property type="protein sequence ID" value="TMQ60435.1"/>
    <property type="molecule type" value="Genomic_DNA"/>
</dbReference>
<dbReference type="Proteomes" id="UP000316852">
    <property type="component" value="Unassembled WGS sequence"/>
</dbReference>
<protein>
    <submittedName>
        <fullName evidence="2">Uncharacterized protein</fullName>
    </submittedName>
</protein>